<dbReference type="KEGG" id="sacr:SacRon12I_02370"/>
<accession>M1IZT6</accession>
<evidence type="ECO:0008006" key="3">
    <source>
        <dbReference type="Google" id="ProtNLM"/>
    </source>
</evidence>
<dbReference type="PATRIC" id="fig|1028567.7.peg.474"/>
<sequence length="55" mass="6305">MKIRVYKSGNHVTYYLNVPIDVVRALGISENDEFVLSVENKDGDVMLCYKRVKKG</sequence>
<dbReference type="Proteomes" id="UP000011280">
    <property type="component" value="Chromosome"/>
</dbReference>
<organism evidence="2">
    <name type="scientific">Sulfolobus acidocaldarius Ron12/I</name>
    <dbReference type="NCBI Taxonomy" id="1028567"/>
    <lineage>
        <taxon>Archaea</taxon>
        <taxon>Thermoproteota</taxon>
        <taxon>Thermoprotei</taxon>
        <taxon>Sulfolobales</taxon>
        <taxon>Sulfolobaceae</taxon>
        <taxon>Sulfolobus</taxon>
    </lineage>
</organism>
<evidence type="ECO:0000313" key="2">
    <source>
        <dbReference type="Proteomes" id="UP000011280"/>
    </source>
</evidence>
<gene>
    <name evidence="1" type="ORF">SacRon12I_02370</name>
</gene>
<dbReference type="AlphaFoldDB" id="M1IZT6"/>
<dbReference type="HOGENOM" id="CLU_2985850_0_0_2"/>
<proteinExistence type="predicted"/>
<dbReference type="RefSeq" id="WP_011277393.1">
    <property type="nucleotide sequence ID" value="NC_020247.1"/>
</dbReference>
<dbReference type="GeneID" id="41481389"/>
<evidence type="ECO:0000313" key="1">
    <source>
        <dbReference type="EMBL" id="AGE72729.1"/>
    </source>
</evidence>
<dbReference type="EMBL" id="CP002818">
    <property type="protein sequence ID" value="AGE72729.1"/>
    <property type="molecule type" value="Genomic_DNA"/>
</dbReference>
<dbReference type="Gene3D" id="2.10.260.10">
    <property type="match status" value="1"/>
</dbReference>
<protein>
    <recommendedName>
        <fullName evidence="3">SpoVT-AbrB domain-containing protein</fullName>
    </recommendedName>
</protein>
<reference evidence="1 2" key="1">
    <citation type="journal article" date="2012" name="ISME J.">
        <title>Genomic evidence of rapid, global-scale gene flow in a Sulfolobus species.</title>
        <authorList>
            <person name="Mao D."/>
            <person name="Grogan D."/>
        </authorList>
    </citation>
    <scope>NUCLEOTIDE SEQUENCE [LARGE SCALE GENOMIC DNA]</scope>
    <source>
        <strain evidence="1 2">Ron12/I</strain>
    </source>
</reference>
<name>M1IZT6_9CREN</name>